<feature type="transmembrane region" description="Helical" evidence="11">
    <location>
        <begin position="554"/>
        <end position="576"/>
    </location>
</feature>
<organism evidence="13 14">
    <name type="scientific">Microthyrium microscopicum</name>
    <dbReference type="NCBI Taxonomy" id="703497"/>
    <lineage>
        <taxon>Eukaryota</taxon>
        <taxon>Fungi</taxon>
        <taxon>Dikarya</taxon>
        <taxon>Ascomycota</taxon>
        <taxon>Pezizomycotina</taxon>
        <taxon>Dothideomycetes</taxon>
        <taxon>Dothideomycetes incertae sedis</taxon>
        <taxon>Microthyriales</taxon>
        <taxon>Microthyriaceae</taxon>
        <taxon>Microthyrium</taxon>
    </lineage>
</organism>
<feature type="transmembrane region" description="Helical" evidence="11">
    <location>
        <begin position="476"/>
        <end position="495"/>
    </location>
</feature>
<feature type="transmembrane region" description="Helical" evidence="11">
    <location>
        <begin position="352"/>
        <end position="369"/>
    </location>
</feature>
<evidence type="ECO:0000256" key="6">
    <source>
        <dbReference type="ARBA" id="ARBA00022989"/>
    </source>
</evidence>
<keyword evidence="9 11" id="KW-0472">Membrane</keyword>
<dbReference type="Gene3D" id="1.20.1250.20">
    <property type="entry name" value="MFS general substrate transporter like domains"/>
    <property type="match status" value="2"/>
</dbReference>
<dbReference type="GO" id="GO:0010106">
    <property type="term" value="P:cellular response to iron ion starvation"/>
    <property type="evidence" value="ECO:0007669"/>
    <property type="project" value="UniProtKB-ARBA"/>
</dbReference>
<protein>
    <submittedName>
        <fullName evidence="13">MFS general substrate transporter</fullName>
    </submittedName>
</protein>
<feature type="transmembrane region" description="Helical" evidence="11">
    <location>
        <begin position="104"/>
        <end position="128"/>
    </location>
</feature>
<dbReference type="InterPro" id="IPR036259">
    <property type="entry name" value="MFS_trans_sf"/>
</dbReference>
<dbReference type="GO" id="GO:0005886">
    <property type="term" value="C:plasma membrane"/>
    <property type="evidence" value="ECO:0007669"/>
    <property type="project" value="TreeGrafter"/>
</dbReference>
<feature type="transmembrane region" description="Helical" evidence="11">
    <location>
        <begin position="196"/>
        <end position="214"/>
    </location>
</feature>
<feature type="transmembrane region" description="Helical" evidence="11">
    <location>
        <begin position="164"/>
        <end position="184"/>
    </location>
</feature>
<dbReference type="GO" id="GO:0006826">
    <property type="term" value="P:iron ion transport"/>
    <property type="evidence" value="ECO:0007669"/>
    <property type="project" value="UniProtKB-KW"/>
</dbReference>
<dbReference type="Pfam" id="PF07690">
    <property type="entry name" value="MFS_1"/>
    <property type="match status" value="1"/>
</dbReference>
<dbReference type="EMBL" id="MU004238">
    <property type="protein sequence ID" value="KAF2667094.1"/>
    <property type="molecule type" value="Genomic_DNA"/>
</dbReference>
<evidence type="ECO:0000313" key="13">
    <source>
        <dbReference type="EMBL" id="KAF2667094.1"/>
    </source>
</evidence>
<feature type="transmembrane region" description="Helical" evidence="11">
    <location>
        <begin position="389"/>
        <end position="411"/>
    </location>
</feature>
<evidence type="ECO:0000256" key="9">
    <source>
        <dbReference type="ARBA" id="ARBA00023136"/>
    </source>
</evidence>
<feature type="region of interest" description="Disordered" evidence="10">
    <location>
        <begin position="1"/>
        <end position="33"/>
    </location>
</feature>
<dbReference type="PANTHER" id="PTHR23501">
    <property type="entry name" value="MAJOR FACILITATOR SUPERFAMILY"/>
    <property type="match status" value="1"/>
</dbReference>
<dbReference type="InterPro" id="IPR020846">
    <property type="entry name" value="MFS_dom"/>
</dbReference>
<dbReference type="InterPro" id="IPR011701">
    <property type="entry name" value="MFS"/>
</dbReference>
<feature type="domain" description="Major facilitator superfamily (MFS) profile" evidence="12">
    <location>
        <begin position="75"/>
        <end position="579"/>
    </location>
</feature>
<feature type="transmembrane region" description="Helical" evidence="11">
    <location>
        <begin position="443"/>
        <end position="464"/>
    </location>
</feature>
<keyword evidence="8" id="KW-0406">Ion transport</keyword>
<feature type="transmembrane region" description="Helical" evidence="11">
    <location>
        <begin position="71"/>
        <end position="92"/>
    </location>
</feature>
<name>A0A6A6U841_9PEZI</name>
<dbReference type="FunFam" id="1.20.1250.20:FF:000302">
    <property type="entry name" value="MFS siderochrome iron transporter MirB"/>
    <property type="match status" value="1"/>
</dbReference>
<keyword evidence="6 11" id="KW-1133">Transmembrane helix</keyword>
<evidence type="ECO:0000256" key="7">
    <source>
        <dbReference type="ARBA" id="ARBA00023004"/>
    </source>
</evidence>
<evidence type="ECO:0000256" key="11">
    <source>
        <dbReference type="SAM" id="Phobius"/>
    </source>
</evidence>
<keyword evidence="14" id="KW-1185">Reference proteome</keyword>
<sequence length="592" mass="65468">MFSKVRSRFRSRLENEPSSLHEEPVHISAEDKNVAENTRDVSESLSDVPDPEVQNGVRNAEAITLTWTKPFLITVFASIWLVYFANAFQSSITSNLTPFVLSDFAAHSLVPTIYIVSNVMAGSLRLAVSRLLDLWGRPQGFAVALCVATLGLILMAKTTNVETFAAAQVFYTVGFDALIYSCDVVTADVTSLKNRALAYAFTSSPYIITAFAGPKAAEGFYEKISWQWAFGIFCIILPVVAAPLFITLMLWQQKAKKSGLLTPRNSGRKWNQSIWFYIVDVDAFGVFLFAAGFCLFLLPFSIAGDAVDQWKTPHIIAMLVLGFVLLIAFVLYEKFLAPKPFLPFSILLHRSVLGTCMLTLAFQVGYYCWSGYFTSYLQVVHNLGISEAGYVGSVFDVVSGIWTFFIGYLVRKTGHFKWIMIIAVPMDILGIGLMIYFRQPGWSVGYVVMCQIFIAISGGTLILTQQISIMSVVEHEQFAAVLALLGLFGYIGGAIGNSISGAVWTNTFPEALAKNLPDYAQANLTDIYNDLDTQLSYPMGDPVRDAIITSYAVAQKYMCTAGVCIMATSLIWVFMIKDVNVNRVKQTKGLVF</sequence>
<comment type="subcellular location">
    <subcellularLocation>
        <location evidence="1">Membrane</location>
        <topology evidence="1">Multi-pass membrane protein</topology>
    </subcellularLocation>
</comment>
<dbReference type="OrthoDB" id="4078873at2759"/>
<keyword evidence="3" id="KW-0813">Transport</keyword>
<feature type="transmembrane region" description="Helical" evidence="11">
    <location>
        <begin position="140"/>
        <end position="158"/>
    </location>
</feature>
<evidence type="ECO:0000256" key="10">
    <source>
        <dbReference type="SAM" id="MobiDB-lite"/>
    </source>
</evidence>
<dbReference type="FunFam" id="1.20.1250.20:FF:000284">
    <property type="entry name" value="Siderophore iron transporter mirB"/>
    <property type="match status" value="1"/>
</dbReference>
<evidence type="ECO:0000256" key="4">
    <source>
        <dbReference type="ARBA" id="ARBA00022496"/>
    </source>
</evidence>
<feature type="transmembrane region" description="Helical" evidence="11">
    <location>
        <begin position="314"/>
        <end position="332"/>
    </location>
</feature>
<reference evidence="13" key="1">
    <citation type="journal article" date="2020" name="Stud. Mycol.">
        <title>101 Dothideomycetes genomes: a test case for predicting lifestyles and emergence of pathogens.</title>
        <authorList>
            <person name="Haridas S."/>
            <person name="Albert R."/>
            <person name="Binder M."/>
            <person name="Bloem J."/>
            <person name="Labutti K."/>
            <person name="Salamov A."/>
            <person name="Andreopoulos B."/>
            <person name="Baker S."/>
            <person name="Barry K."/>
            <person name="Bills G."/>
            <person name="Bluhm B."/>
            <person name="Cannon C."/>
            <person name="Castanera R."/>
            <person name="Culley D."/>
            <person name="Daum C."/>
            <person name="Ezra D."/>
            <person name="Gonzalez J."/>
            <person name="Henrissat B."/>
            <person name="Kuo A."/>
            <person name="Liang C."/>
            <person name="Lipzen A."/>
            <person name="Lutzoni F."/>
            <person name="Magnuson J."/>
            <person name="Mondo S."/>
            <person name="Nolan M."/>
            <person name="Ohm R."/>
            <person name="Pangilinan J."/>
            <person name="Park H.-J."/>
            <person name="Ramirez L."/>
            <person name="Alfaro M."/>
            <person name="Sun H."/>
            <person name="Tritt A."/>
            <person name="Yoshinaga Y."/>
            <person name="Zwiers L.-H."/>
            <person name="Turgeon B."/>
            <person name="Goodwin S."/>
            <person name="Spatafora J."/>
            <person name="Crous P."/>
            <person name="Grigoriev I."/>
        </authorList>
    </citation>
    <scope>NUCLEOTIDE SEQUENCE</scope>
    <source>
        <strain evidence="13">CBS 115976</strain>
    </source>
</reference>
<keyword evidence="7" id="KW-0408">Iron</keyword>
<dbReference type="AlphaFoldDB" id="A0A6A6U841"/>
<keyword evidence="5 11" id="KW-0812">Transmembrane</keyword>
<feature type="compositionally biased region" description="Basic residues" evidence="10">
    <location>
        <begin position="1"/>
        <end position="10"/>
    </location>
</feature>
<feature type="transmembrane region" description="Helical" evidence="11">
    <location>
        <begin position="274"/>
        <end position="302"/>
    </location>
</feature>
<dbReference type="Proteomes" id="UP000799302">
    <property type="component" value="Unassembled WGS sequence"/>
</dbReference>
<evidence type="ECO:0000256" key="8">
    <source>
        <dbReference type="ARBA" id="ARBA00023065"/>
    </source>
</evidence>
<proteinExistence type="inferred from homology"/>
<feature type="transmembrane region" description="Helical" evidence="11">
    <location>
        <begin position="418"/>
        <end position="437"/>
    </location>
</feature>
<evidence type="ECO:0000256" key="3">
    <source>
        <dbReference type="ARBA" id="ARBA00022448"/>
    </source>
</evidence>
<gene>
    <name evidence="13" type="ORF">BT63DRAFT_427512</name>
</gene>
<feature type="compositionally biased region" description="Basic and acidic residues" evidence="10">
    <location>
        <begin position="11"/>
        <end position="33"/>
    </location>
</feature>
<evidence type="ECO:0000256" key="1">
    <source>
        <dbReference type="ARBA" id="ARBA00004141"/>
    </source>
</evidence>
<dbReference type="PANTHER" id="PTHR23501:SF55">
    <property type="entry name" value="SIDEROPHORE IRON TRANSPORTER, PUTATIVE (AFU_ORTHOLOGUE AFUA_3G03440)-RELATED"/>
    <property type="match status" value="1"/>
</dbReference>
<evidence type="ECO:0000313" key="14">
    <source>
        <dbReference type="Proteomes" id="UP000799302"/>
    </source>
</evidence>
<evidence type="ECO:0000256" key="2">
    <source>
        <dbReference type="ARBA" id="ARBA00008335"/>
    </source>
</evidence>
<accession>A0A6A6U841</accession>
<evidence type="ECO:0000256" key="5">
    <source>
        <dbReference type="ARBA" id="ARBA00022692"/>
    </source>
</evidence>
<feature type="transmembrane region" description="Helical" evidence="11">
    <location>
        <begin position="226"/>
        <end position="251"/>
    </location>
</feature>
<evidence type="ECO:0000259" key="12">
    <source>
        <dbReference type="PROSITE" id="PS50850"/>
    </source>
</evidence>
<keyword evidence="4" id="KW-0410">Iron transport</keyword>
<dbReference type="SUPFAM" id="SSF103473">
    <property type="entry name" value="MFS general substrate transporter"/>
    <property type="match status" value="1"/>
</dbReference>
<dbReference type="GO" id="GO:0022857">
    <property type="term" value="F:transmembrane transporter activity"/>
    <property type="evidence" value="ECO:0007669"/>
    <property type="project" value="InterPro"/>
</dbReference>
<comment type="similarity">
    <text evidence="2">Belongs to the major facilitator superfamily.</text>
</comment>
<dbReference type="PROSITE" id="PS50850">
    <property type="entry name" value="MFS"/>
    <property type="match status" value="1"/>
</dbReference>